<dbReference type="OrthoDB" id="427711at2759"/>
<dbReference type="Gene3D" id="3.40.1170.60">
    <property type="match status" value="1"/>
</dbReference>
<dbReference type="FunFam" id="3.30.1490.100:FF:000001">
    <property type="entry name" value="DNA repair protein REV1"/>
    <property type="match status" value="1"/>
</dbReference>
<dbReference type="InterPro" id="IPR036775">
    <property type="entry name" value="DNA_pol_Y-fam_lit_finger_sf"/>
</dbReference>
<dbReference type="InterPro" id="IPR017961">
    <property type="entry name" value="DNA_pol_Y-fam_little_finger"/>
</dbReference>
<dbReference type="PROSITE" id="PS50172">
    <property type="entry name" value="BRCT"/>
    <property type="match status" value="1"/>
</dbReference>
<dbReference type="Gene3D" id="1.10.150.20">
    <property type="entry name" value="5' to 3' exonuclease, C-terminal subdomain"/>
    <property type="match status" value="1"/>
</dbReference>
<comment type="similarity">
    <text evidence="2">Belongs to the DNA polymerase type-Y family.</text>
</comment>
<evidence type="ECO:0000313" key="17">
    <source>
        <dbReference type="Proteomes" id="UP000659654"/>
    </source>
</evidence>
<keyword evidence="4" id="KW-0237">DNA synthesis</keyword>
<dbReference type="SUPFAM" id="SSF56672">
    <property type="entry name" value="DNA/RNA polymerases"/>
    <property type="match status" value="1"/>
</dbReference>
<dbReference type="AlphaFoldDB" id="A0A7I8WMU8"/>
<evidence type="ECO:0000256" key="3">
    <source>
        <dbReference type="ARBA" id="ARBA00020399"/>
    </source>
</evidence>
<dbReference type="PANTHER" id="PTHR45990">
    <property type="entry name" value="DNA REPAIR PROTEIN REV1"/>
    <property type="match status" value="1"/>
</dbReference>
<dbReference type="Proteomes" id="UP000659654">
    <property type="component" value="Unassembled WGS sequence"/>
</dbReference>
<organism evidence="16 17">
    <name type="scientific">Bursaphelenchus xylophilus</name>
    <name type="common">Pinewood nematode worm</name>
    <name type="synonym">Aphelenchoides xylophilus</name>
    <dbReference type="NCBI Taxonomy" id="6326"/>
    <lineage>
        <taxon>Eukaryota</taxon>
        <taxon>Metazoa</taxon>
        <taxon>Ecdysozoa</taxon>
        <taxon>Nematoda</taxon>
        <taxon>Chromadorea</taxon>
        <taxon>Rhabditida</taxon>
        <taxon>Tylenchina</taxon>
        <taxon>Tylenchomorpha</taxon>
        <taxon>Aphelenchoidea</taxon>
        <taxon>Aphelenchoididae</taxon>
        <taxon>Bursaphelenchus</taxon>
    </lineage>
</organism>
<dbReference type="Proteomes" id="UP000582659">
    <property type="component" value="Unassembled WGS sequence"/>
</dbReference>
<dbReference type="Pfam" id="PF00817">
    <property type="entry name" value="IMS"/>
    <property type="match status" value="1"/>
</dbReference>
<dbReference type="Gene3D" id="3.30.1490.100">
    <property type="entry name" value="DNA polymerase, Y-family, little finger domain"/>
    <property type="match status" value="1"/>
</dbReference>
<keyword evidence="17" id="KW-1185">Reference proteome</keyword>
<dbReference type="GO" id="GO:0005634">
    <property type="term" value="C:nucleus"/>
    <property type="evidence" value="ECO:0007669"/>
    <property type="project" value="UniProtKB-SubCell"/>
</dbReference>
<proteinExistence type="inferred from homology"/>
<evidence type="ECO:0000256" key="10">
    <source>
        <dbReference type="ARBA" id="ARBA00023125"/>
    </source>
</evidence>
<keyword evidence="5" id="KW-0808">Transferase</keyword>
<dbReference type="InterPro" id="IPR036420">
    <property type="entry name" value="BRCT_dom_sf"/>
</dbReference>
<dbReference type="InterPro" id="IPR001357">
    <property type="entry name" value="BRCT_dom"/>
</dbReference>
<dbReference type="Pfam" id="PF11799">
    <property type="entry name" value="IMS_C"/>
    <property type="match status" value="1"/>
</dbReference>
<dbReference type="InterPro" id="IPR043502">
    <property type="entry name" value="DNA/RNA_pol_sf"/>
</dbReference>
<dbReference type="GO" id="GO:0003887">
    <property type="term" value="F:DNA-directed DNA polymerase activity"/>
    <property type="evidence" value="ECO:0007669"/>
    <property type="project" value="InterPro"/>
</dbReference>
<dbReference type="PROSITE" id="PS50173">
    <property type="entry name" value="UMUC"/>
    <property type="match status" value="1"/>
</dbReference>
<dbReference type="GO" id="GO:0046872">
    <property type="term" value="F:metal ion binding"/>
    <property type="evidence" value="ECO:0007669"/>
    <property type="project" value="UniProtKB-KW"/>
</dbReference>
<dbReference type="InterPro" id="IPR043128">
    <property type="entry name" value="Rev_trsase/Diguanyl_cyclase"/>
</dbReference>
<evidence type="ECO:0000256" key="13">
    <source>
        <dbReference type="SAM" id="MobiDB-lite"/>
    </source>
</evidence>
<name>A0A7I8WMU8_BURXY</name>
<comment type="subcellular location">
    <subcellularLocation>
        <location evidence="1">Nucleus</location>
    </subcellularLocation>
</comment>
<dbReference type="Pfam" id="PF00533">
    <property type="entry name" value="BRCT"/>
    <property type="match status" value="1"/>
</dbReference>
<dbReference type="InterPro" id="IPR053848">
    <property type="entry name" value="IMS_HHH_1"/>
</dbReference>
<evidence type="ECO:0000256" key="2">
    <source>
        <dbReference type="ARBA" id="ARBA00010945"/>
    </source>
</evidence>
<feature type="region of interest" description="Disordered" evidence="13">
    <location>
        <begin position="610"/>
        <end position="631"/>
    </location>
</feature>
<feature type="domain" description="BRCT" evidence="14">
    <location>
        <begin position="51"/>
        <end position="139"/>
    </location>
</feature>
<keyword evidence="8" id="KW-0227">DNA damage</keyword>
<evidence type="ECO:0000259" key="15">
    <source>
        <dbReference type="PROSITE" id="PS50173"/>
    </source>
</evidence>
<evidence type="ECO:0000256" key="9">
    <source>
        <dbReference type="ARBA" id="ARBA00022842"/>
    </source>
</evidence>
<dbReference type="Pfam" id="PF21999">
    <property type="entry name" value="IMS_HHH_1"/>
    <property type="match status" value="1"/>
</dbReference>
<dbReference type="Gene3D" id="3.40.50.10190">
    <property type="entry name" value="BRCT domain"/>
    <property type="match status" value="1"/>
</dbReference>
<dbReference type="EMBL" id="CAJFDI010000002">
    <property type="protein sequence ID" value="CAD5213324.1"/>
    <property type="molecule type" value="Genomic_DNA"/>
</dbReference>
<evidence type="ECO:0000256" key="4">
    <source>
        <dbReference type="ARBA" id="ARBA00022634"/>
    </source>
</evidence>
<protein>
    <recommendedName>
        <fullName evidence="3">DNA repair protein REV1</fullName>
    </recommendedName>
</protein>
<evidence type="ECO:0000256" key="6">
    <source>
        <dbReference type="ARBA" id="ARBA00022695"/>
    </source>
</evidence>
<keyword evidence="6" id="KW-0548">Nucleotidyltransferase</keyword>
<accession>A0A7I8WMU8</accession>
<dbReference type="GO" id="GO:0070987">
    <property type="term" value="P:error-free translesion synthesis"/>
    <property type="evidence" value="ECO:0007669"/>
    <property type="project" value="TreeGrafter"/>
</dbReference>
<keyword evidence="12" id="KW-0539">Nucleus</keyword>
<dbReference type="GO" id="GO:0042276">
    <property type="term" value="P:error-prone translesion synthesis"/>
    <property type="evidence" value="ECO:0007669"/>
    <property type="project" value="TreeGrafter"/>
</dbReference>
<evidence type="ECO:0000256" key="11">
    <source>
        <dbReference type="ARBA" id="ARBA00023204"/>
    </source>
</evidence>
<evidence type="ECO:0000256" key="8">
    <source>
        <dbReference type="ARBA" id="ARBA00022763"/>
    </source>
</evidence>
<comment type="caution">
    <text evidence="16">The sequence shown here is derived from an EMBL/GenBank/DDBJ whole genome shotgun (WGS) entry which is preliminary data.</text>
</comment>
<dbReference type="CDD" id="cd17719">
    <property type="entry name" value="BRCT_Rev1"/>
    <property type="match status" value="1"/>
</dbReference>
<feature type="compositionally biased region" description="Basic residues" evidence="13">
    <location>
        <begin position="620"/>
        <end position="631"/>
    </location>
</feature>
<dbReference type="SUPFAM" id="SSF52113">
    <property type="entry name" value="BRCT domain"/>
    <property type="match status" value="1"/>
</dbReference>
<keyword evidence="10" id="KW-0238">DNA-binding</keyword>
<reference evidence="16" key="1">
    <citation type="submission" date="2020-09" db="EMBL/GenBank/DDBJ databases">
        <authorList>
            <person name="Kikuchi T."/>
        </authorList>
    </citation>
    <scope>NUCLEOTIDE SEQUENCE</scope>
    <source>
        <strain evidence="16">Ka4C1</strain>
    </source>
</reference>
<keyword evidence="7" id="KW-0479">Metal-binding</keyword>
<dbReference type="GO" id="GO:0006281">
    <property type="term" value="P:DNA repair"/>
    <property type="evidence" value="ECO:0007669"/>
    <property type="project" value="UniProtKB-KW"/>
</dbReference>
<feature type="domain" description="UmuC" evidence="15">
    <location>
        <begin position="209"/>
        <end position="396"/>
    </location>
</feature>
<dbReference type="SUPFAM" id="SSF100879">
    <property type="entry name" value="Lesion bypass DNA polymerase (Y-family), little finger domain"/>
    <property type="match status" value="1"/>
</dbReference>
<keyword evidence="9" id="KW-0460">Magnesium</keyword>
<evidence type="ECO:0000259" key="14">
    <source>
        <dbReference type="PROSITE" id="PS50172"/>
    </source>
</evidence>
<evidence type="ECO:0000256" key="12">
    <source>
        <dbReference type="ARBA" id="ARBA00023242"/>
    </source>
</evidence>
<evidence type="ECO:0000313" key="16">
    <source>
        <dbReference type="EMBL" id="CAD5213324.1"/>
    </source>
</evidence>
<dbReference type="SMART" id="SM00292">
    <property type="entry name" value="BRCT"/>
    <property type="match status" value="1"/>
</dbReference>
<dbReference type="Gene3D" id="3.30.70.270">
    <property type="match status" value="1"/>
</dbReference>
<gene>
    <name evidence="16" type="ORF">BXYJ_LOCUS2973</name>
</gene>
<evidence type="ECO:0000256" key="7">
    <source>
        <dbReference type="ARBA" id="ARBA00022723"/>
    </source>
</evidence>
<dbReference type="GO" id="GO:0003684">
    <property type="term" value="F:damaged DNA binding"/>
    <property type="evidence" value="ECO:0007669"/>
    <property type="project" value="InterPro"/>
</dbReference>
<dbReference type="EMBL" id="CAJFCV020000002">
    <property type="protein sequence ID" value="CAG9092353.1"/>
    <property type="molecule type" value="Genomic_DNA"/>
</dbReference>
<dbReference type="GO" id="GO:0017125">
    <property type="term" value="F:deoxycytidyl transferase activity"/>
    <property type="evidence" value="ECO:0007669"/>
    <property type="project" value="TreeGrafter"/>
</dbReference>
<evidence type="ECO:0000256" key="1">
    <source>
        <dbReference type="ARBA" id="ARBA00004123"/>
    </source>
</evidence>
<sequence>MIPSTSRAPVPSEFDASELGLDENGQYKGWGGYMQAKVAKLKQQVHGQVVVKSQLFRGLSIYVNGYTDPPAFELRKIFVENGGSYHHYYSYGHTSYTIASSLALSKWNSLRKDEHIIKPTWITDSILYNRVLPVEAYILTPTEGPSAQLRGGVDEFYQRSRLHLISTLAQDLKTFVAELRCNAEPEFSSRTKFGGLSEGNQFNLTEKVICHIDMDCFFVSVALRSHPELRGKPVAITHSRDANGKGYAEIASCSYEARKFKVHASMWVNEAVKLCPDLKCLPYEFDSYRDTSKLLYSIISRYTLDIRAVSCDEMYIDLTSLCKETRISDPLKVIKVIRDEIEETTGCTASAGLGPNMLIARLATKKAKPNGQFYVNEAEIKNFMKTVRISDLPGVGYSAMEKFQNEFGEIKTCKELKNIALPRLQDVFGEKVGKKIYDSCRGISEPFQLTEFTNRKSISCDVNFGVRLKTEQDLRAFLTDVSKNLSVRLKNAYAKARTIGLRLLIRSPGAPIEPVKYGAHGQCEAASKAFTLAEATDDQQIILNTAMGLAKKLKPVISDIRGVGLQASKLDFALSKRPETPERNPSQMSLNGFVMKKRLADPDEVIVLTEEPSQEPVAPKRPRPKPKKVPKKKIKTLKELKEYIGKLPTPDVLFCVCGCHEHEVTLDLNGEPDFQQLLTLRCKFYRLVRSEQWAELREDYKDLFLAIYDAEETPISWLECVVGLRDEINRNALKRSKLIPLPEEFSPIRI</sequence>
<keyword evidence="11" id="KW-0234">DNA repair</keyword>
<dbReference type="SMR" id="A0A7I8WMU8"/>
<dbReference type="InterPro" id="IPR001126">
    <property type="entry name" value="UmuC"/>
</dbReference>
<dbReference type="PANTHER" id="PTHR45990:SF1">
    <property type="entry name" value="DNA REPAIR PROTEIN REV1"/>
    <property type="match status" value="1"/>
</dbReference>
<evidence type="ECO:0000256" key="5">
    <source>
        <dbReference type="ARBA" id="ARBA00022679"/>
    </source>
</evidence>
<dbReference type="FunFam" id="3.40.1170.60:FF:000003">
    <property type="entry name" value="DNA polymerase eta"/>
    <property type="match status" value="1"/>
</dbReference>